<keyword evidence="6" id="KW-0539">Nucleus</keyword>
<evidence type="ECO:0000313" key="10">
    <source>
        <dbReference type="EMBL" id="CAJ0576487.1"/>
    </source>
</evidence>
<comment type="caution">
    <text evidence="10">The sequence shown here is derived from an EMBL/GenBank/DDBJ whole genome shotgun (WGS) entry which is preliminary data.</text>
</comment>
<dbReference type="GO" id="GO:0008270">
    <property type="term" value="F:zinc ion binding"/>
    <property type="evidence" value="ECO:0007669"/>
    <property type="project" value="UniProtKB-KW"/>
</dbReference>
<accession>A0AA36CY71</accession>
<sequence>MDPVASSFLVSIHKMLEMNSMVGSFNVDADEQRKEIAVAMSAIGSSLDNSPEPTENLTQRKLHKKVNLEKKIDFLIRVRNLGRQDDDEQEDGQKPDSDDPANYYDDRPSATHRFGDVPITMVGKSEPVSAADLAGKPFVCAECGARFTRKAGVRRHCRSIHSSERIQCPFEKCTIGFRSEKMLEQHTRNAHGSPQHAKEKRKRRKSPLRAD</sequence>
<evidence type="ECO:0000256" key="3">
    <source>
        <dbReference type="ARBA" id="ARBA00022737"/>
    </source>
</evidence>
<dbReference type="AlphaFoldDB" id="A0AA36CY71"/>
<dbReference type="SUPFAM" id="SSF57667">
    <property type="entry name" value="beta-beta-alpha zinc fingers"/>
    <property type="match status" value="1"/>
</dbReference>
<evidence type="ECO:0000256" key="5">
    <source>
        <dbReference type="ARBA" id="ARBA00022833"/>
    </source>
</evidence>
<evidence type="ECO:0000313" key="11">
    <source>
        <dbReference type="Proteomes" id="UP001177023"/>
    </source>
</evidence>
<proteinExistence type="predicted"/>
<dbReference type="PROSITE" id="PS00028">
    <property type="entry name" value="ZINC_FINGER_C2H2_1"/>
    <property type="match status" value="2"/>
</dbReference>
<keyword evidence="4 7" id="KW-0863">Zinc-finger</keyword>
<evidence type="ECO:0000256" key="4">
    <source>
        <dbReference type="ARBA" id="ARBA00022771"/>
    </source>
</evidence>
<comment type="subcellular location">
    <subcellularLocation>
        <location evidence="1">Nucleus</location>
    </subcellularLocation>
</comment>
<feature type="non-terminal residue" evidence="10">
    <location>
        <position position="1"/>
    </location>
</feature>
<feature type="compositionally biased region" description="Basic residues" evidence="8">
    <location>
        <begin position="198"/>
        <end position="211"/>
    </location>
</feature>
<organism evidence="10 11">
    <name type="scientific">Mesorhabditis spiculigera</name>
    <dbReference type="NCBI Taxonomy" id="96644"/>
    <lineage>
        <taxon>Eukaryota</taxon>
        <taxon>Metazoa</taxon>
        <taxon>Ecdysozoa</taxon>
        <taxon>Nematoda</taxon>
        <taxon>Chromadorea</taxon>
        <taxon>Rhabditida</taxon>
        <taxon>Rhabditina</taxon>
        <taxon>Rhabditomorpha</taxon>
        <taxon>Rhabditoidea</taxon>
        <taxon>Rhabditidae</taxon>
        <taxon>Mesorhabditinae</taxon>
        <taxon>Mesorhabditis</taxon>
    </lineage>
</organism>
<feature type="compositionally biased region" description="Basic and acidic residues" evidence="8">
    <location>
        <begin position="104"/>
        <end position="115"/>
    </location>
</feature>
<keyword evidence="2" id="KW-0479">Metal-binding</keyword>
<feature type="domain" description="C2H2-type" evidence="9">
    <location>
        <begin position="166"/>
        <end position="201"/>
    </location>
</feature>
<dbReference type="FunFam" id="3.30.160.60:FF:000145">
    <property type="entry name" value="Zinc finger protein 574"/>
    <property type="match status" value="1"/>
</dbReference>
<dbReference type="PROSITE" id="PS50157">
    <property type="entry name" value="ZINC_FINGER_C2H2_2"/>
    <property type="match status" value="2"/>
</dbReference>
<dbReference type="InterPro" id="IPR036236">
    <property type="entry name" value="Znf_C2H2_sf"/>
</dbReference>
<protein>
    <recommendedName>
        <fullName evidence="9">C2H2-type domain-containing protein</fullName>
    </recommendedName>
</protein>
<keyword evidence="5" id="KW-0862">Zinc</keyword>
<name>A0AA36CY71_9BILA</name>
<evidence type="ECO:0000256" key="7">
    <source>
        <dbReference type="PROSITE-ProRule" id="PRU00042"/>
    </source>
</evidence>
<feature type="domain" description="C2H2-type" evidence="9">
    <location>
        <begin position="138"/>
        <end position="166"/>
    </location>
</feature>
<feature type="region of interest" description="Disordered" evidence="8">
    <location>
        <begin position="184"/>
        <end position="211"/>
    </location>
</feature>
<evidence type="ECO:0000256" key="6">
    <source>
        <dbReference type="ARBA" id="ARBA00023242"/>
    </source>
</evidence>
<dbReference type="InterPro" id="IPR013087">
    <property type="entry name" value="Znf_C2H2_type"/>
</dbReference>
<feature type="region of interest" description="Disordered" evidence="8">
    <location>
        <begin position="82"/>
        <end position="115"/>
    </location>
</feature>
<dbReference type="GO" id="GO:0005634">
    <property type="term" value="C:nucleus"/>
    <property type="evidence" value="ECO:0007669"/>
    <property type="project" value="UniProtKB-SubCell"/>
</dbReference>
<dbReference type="Pfam" id="PF00096">
    <property type="entry name" value="zf-C2H2"/>
    <property type="match status" value="1"/>
</dbReference>
<gene>
    <name evidence="10" type="ORF">MSPICULIGERA_LOCUS14778</name>
</gene>
<dbReference type="EMBL" id="CATQJA010002644">
    <property type="protein sequence ID" value="CAJ0576487.1"/>
    <property type="molecule type" value="Genomic_DNA"/>
</dbReference>
<evidence type="ECO:0000256" key="2">
    <source>
        <dbReference type="ARBA" id="ARBA00022723"/>
    </source>
</evidence>
<keyword evidence="11" id="KW-1185">Reference proteome</keyword>
<evidence type="ECO:0000256" key="1">
    <source>
        <dbReference type="ARBA" id="ARBA00004123"/>
    </source>
</evidence>
<reference evidence="10" key="1">
    <citation type="submission" date="2023-06" db="EMBL/GenBank/DDBJ databases">
        <authorList>
            <person name="Delattre M."/>
        </authorList>
    </citation>
    <scope>NUCLEOTIDE SEQUENCE</scope>
    <source>
        <strain evidence="10">AF72</strain>
    </source>
</reference>
<keyword evidence="3" id="KW-0677">Repeat</keyword>
<dbReference type="Gene3D" id="3.30.160.60">
    <property type="entry name" value="Classic Zinc Finger"/>
    <property type="match status" value="1"/>
</dbReference>
<dbReference type="SMART" id="SM00355">
    <property type="entry name" value="ZnF_C2H2"/>
    <property type="match status" value="2"/>
</dbReference>
<evidence type="ECO:0000259" key="9">
    <source>
        <dbReference type="PROSITE" id="PS50157"/>
    </source>
</evidence>
<dbReference type="Proteomes" id="UP001177023">
    <property type="component" value="Unassembled WGS sequence"/>
</dbReference>
<evidence type="ECO:0000256" key="8">
    <source>
        <dbReference type="SAM" id="MobiDB-lite"/>
    </source>
</evidence>